<dbReference type="SMART" id="SM00054">
    <property type="entry name" value="EFh"/>
    <property type="match status" value="3"/>
</dbReference>
<dbReference type="Pfam" id="PF00069">
    <property type="entry name" value="Pkinase"/>
    <property type="match status" value="1"/>
</dbReference>
<dbReference type="GO" id="GO:0005524">
    <property type="term" value="F:ATP binding"/>
    <property type="evidence" value="ECO:0007669"/>
    <property type="project" value="UniProtKB-UniRule"/>
</dbReference>
<keyword evidence="5" id="KW-0808">Transferase</keyword>
<comment type="catalytic activity">
    <reaction evidence="13">
        <text>L-threonyl-[protein] + ATP = O-phospho-L-threonyl-[protein] + ADP + H(+)</text>
        <dbReference type="Rhea" id="RHEA:46608"/>
        <dbReference type="Rhea" id="RHEA-COMP:11060"/>
        <dbReference type="Rhea" id="RHEA-COMP:11605"/>
        <dbReference type="ChEBI" id="CHEBI:15378"/>
        <dbReference type="ChEBI" id="CHEBI:30013"/>
        <dbReference type="ChEBI" id="CHEBI:30616"/>
        <dbReference type="ChEBI" id="CHEBI:61977"/>
        <dbReference type="ChEBI" id="CHEBI:456216"/>
        <dbReference type="EC" id="2.7.11.1"/>
    </reaction>
</comment>
<dbReference type="InterPro" id="IPR008271">
    <property type="entry name" value="Ser/Thr_kinase_AS"/>
</dbReference>
<dbReference type="PANTHER" id="PTHR24349">
    <property type="entry name" value="SERINE/THREONINE-PROTEIN KINASE"/>
    <property type="match status" value="1"/>
</dbReference>
<evidence type="ECO:0000313" key="19">
    <source>
        <dbReference type="Proteomes" id="UP001162131"/>
    </source>
</evidence>
<gene>
    <name evidence="18" type="ORF">BSTOLATCC_MIC25284</name>
</gene>
<dbReference type="EC" id="2.7.11.1" evidence="3"/>
<dbReference type="GO" id="GO:0005509">
    <property type="term" value="F:calcium ion binding"/>
    <property type="evidence" value="ECO:0007669"/>
    <property type="project" value="InterPro"/>
</dbReference>
<dbReference type="InterPro" id="IPR017441">
    <property type="entry name" value="Protein_kinase_ATP_BS"/>
</dbReference>
<feature type="domain" description="Protein kinase" evidence="16">
    <location>
        <begin position="50"/>
        <end position="309"/>
    </location>
</feature>
<comment type="catalytic activity">
    <reaction evidence="14">
        <text>L-seryl-[protein] + ATP = O-phospho-L-seryl-[protein] + ADP + H(+)</text>
        <dbReference type="Rhea" id="RHEA:17989"/>
        <dbReference type="Rhea" id="RHEA-COMP:9863"/>
        <dbReference type="Rhea" id="RHEA-COMP:11604"/>
        <dbReference type="ChEBI" id="CHEBI:15378"/>
        <dbReference type="ChEBI" id="CHEBI:29999"/>
        <dbReference type="ChEBI" id="CHEBI:30616"/>
        <dbReference type="ChEBI" id="CHEBI:83421"/>
        <dbReference type="ChEBI" id="CHEBI:456216"/>
        <dbReference type="EC" id="2.7.11.1"/>
    </reaction>
</comment>
<evidence type="ECO:0000256" key="15">
    <source>
        <dbReference type="PROSITE-ProRule" id="PRU10141"/>
    </source>
</evidence>
<dbReference type="InterPro" id="IPR050205">
    <property type="entry name" value="CDPK_Ser/Thr_kinases"/>
</dbReference>
<evidence type="ECO:0000256" key="8">
    <source>
        <dbReference type="ARBA" id="ARBA00022741"/>
    </source>
</evidence>
<dbReference type="PROSITE" id="PS50011">
    <property type="entry name" value="PROTEIN_KINASE_DOM"/>
    <property type="match status" value="1"/>
</dbReference>
<dbReference type="Gene3D" id="3.30.200.20">
    <property type="entry name" value="Phosphorylase Kinase, domain 1"/>
    <property type="match status" value="1"/>
</dbReference>
<comment type="subunit">
    <text evidence="2">Monomer.</text>
</comment>
<evidence type="ECO:0000256" key="3">
    <source>
        <dbReference type="ARBA" id="ARBA00012513"/>
    </source>
</evidence>
<evidence type="ECO:0000256" key="2">
    <source>
        <dbReference type="ARBA" id="ARBA00011245"/>
    </source>
</evidence>
<evidence type="ECO:0000256" key="1">
    <source>
        <dbReference type="ARBA" id="ARBA00001946"/>
    </source>
</evidence>
<dbReference type="FunFam" id="3.30.200.20:FF:000315">
    <property type="entry name" value="Calcium-dependent protein kinase 3"/>
    <property type="match status" value="1"/>
</dbReference>
<evidence type="ECO:0000256" key="6">
    <source>
        <dbReference type="ARBA" id="ARBA00022723"/>
    </source>
</evidence>
<dbReference type="Pfam" id="PF13499">
    <property type="entry name" value="EF-hand_7"/>
    <property type="match status" value="1"/>
</dbReference>
<protein>
    <recommendedName>
        <fullName evidence="3">non-specific serine/threonine protein kinase</fullName>
        <ecNumber evidence="3">2.7.11.1</ecNumber>
    </recommendedName>
</protein>
<feature type="domain" description="EF-hand" evidence="17">
    <location>
        <begin position="424"/>
        <end position="459"/>
    </location>
</feature>
<dbReference type="EMBL" id="CAJZBQ010000024">
    <property type="protein sequence ID" value="CAG9320045.1"/>
    <property type="molecule type" value="Genomic_DNA"/>
</dbReference>
<dbReference type="Gene3D" id="1.10.510.10">
    <property type="entry name" value="Transferase(Phosphotransferase) domain 1"/>
    <property type="match status" value="1"/>
</dbReference>
<dbReference type="InterPro" id="IPR011992">
    <property type="entry name" value="EF-hand-dom_pair"/>
</dbReference>
<dbReference type="InterPro" id="IPR011009">
    <property type="entry name" value="Kinase-like_dom_sf"/>
</dbReference>
<evidence type="ECO:0000256" key="10">
    <source>
        <dbReference type="ARBA" id="ARBA00022837"/>
    </source>
</evidence>
<reference evidence="18" key="1">
    <citation type="submission" date="2021-09" db="EMBL/GenBank/DDBJ databases">
        <authorList>
            <consortium name="AG Swart"/>
            <person name="Singh M."/>
            <person name="Singh A."/>
            <person name="Seah K."/>
            <person name="Emmerich C."/>
        </authorList>
    </citation>
    <scope>NUCLEOTIDE SEQUENCE</scope>
    <source>
        <strain evidence="18">ATCC30299</strain>
    </source>
</reference>
<dbReference type="InterPro" id="IPR002048">
    <property type="entry name" value="EF_hand_dom"/>
</dbReference>
<evidence type="ECO:0000256" key="9">
    <source>
        <dbReference type="ARBA" id="ARBA00022777"/>
    </source>
</evidence>
<evidence type="ECO:0000256" key="5">
    <source>
        <dbReference type="ARBA" id="ARBA00022679"/>
    </source>
</evidence>
<feature type="binding site" evidence="15">
    <location>
        <position position="81"/>
    </location>
    <ligand>
        <name>ATP</name>
        <dbReference type="ChEBI" id="CHEBI:30616"/>
    </ligand>
</feature>
<feature type="domain" description="EF-hand" evidence="17">
    <location>
        <begin position="352"/>
        <end position="387"/>
    </location>
</feature>
<keyword evidence="19" id="KW-1185">Reference proteome</keyword>
<dbReference type="CDD" id="cd05117">
    <property type="entry name" value="STKc_CAMK"/>
    <property type="match status" value="1"/>
</dbReference>
<dbReference type="AlphaFoldDB" id="A0AAU9IZP4"/>
<dbReference type="PROSITE" id="PS00108">
    <property type="entry name" value="PROTEIN_KINASE_ST"/>
    <property type="match status" value="1"/>
</dbReference>
<sequence length="518" mass="59653">MGVGTCCGKHNRDLKRPSRRESTDTMHLAEKLNNRDSKIHIKSDNIQKYYDVEWEIGSGHFGKVKRAFSKDVKISQDFAIKSIPKSKIKGRVELLQRELGSLMVVDHPNIIRLYEVYEDKHYIHLVMELCTGGDLFTQLLEKGRYNEGEAARIIYSILHALSYLHSLHIVHRDLKPENIMFATHDANAEVKLIDFGLAKKFITEDCLLHTPVGTSYYVAPEVLQNNYGPSCDIWSLGVILYMLLTGKPPFNGRSDLTIFKNILSCSYPKEGSSEWESLSEDAHDLLTKMLNSAPQHRITASDALNHRWFEKRNHKDSRVIDKIIFSRLKKQVYTNQLVKESMKLMIKYTKEEDISQLNDIFRELDQEHTGLLTPSELKEGLIKAGISLDMETIENIIRNAAYDEGDKLDYTAFIAATLDRKLLHNKDTLWLAFKQFDIDNTGTISIENLKEVFNRGGKKIRKKELRKILEIYGIDENKGIKFENFCNIFQKNDEDISSLESVYSRRGPEKSVMDSNRV</sequence>
<dbReference type="PROSITE" id="PS00107">
    <property type="entry name" value="PROTEIN_KINASE_ATP"/>
    <property type="match status" value="1"/>
</dbReference>
<evidence type="ECO:0000259" key="17">
    <source>
        <dbReference type="PROSITE" id="PS50222"/>
    </source>
</evidence>
<evidence type="ECO:0000256" key="13">
    <source>
        <dbReference type="ARBA" id="ARBA00047899"/>
    </source>
</evidence>
<dbReference type="SMART" id="SM00220">
    <property type="entry name" value="S_TKc"/>
    <property type="match status" value="1"/>
</dbReference>
<comment type="cofactor">
    <cofactor evidence="1">
        <name>Mg(2+)</name>
        <dbReference type="ChEBI" id="CHEBI:18420"/>
    </cofactor>
</comment>
<keyword evidence="8 15" id="KW-0547">Nucleotide-binding</keyword>
<organism evidence="18 19">
    <name type="scientific">Blepharisma stoltei</name>
    <dbReference type="NCBI Taxonomy" id="1481888"/>
    <lineage>
        <taxon>Eukaryota</taxon>
        <taxon>Sar</taxon>
        <taxon>Alveolata</taxon>
        <taxon>Ciliophora</taxon>
        <taxon>Postciliodesmatophora</taxon>
        <taxon>Heterotrichea</taxon>
        <taxon>Heterotrichida</taxon>
        <taxon>Blepharismidae</taxon>
        <taxon>Blepharisma</taxon>
    </lineage>
</organism>
<evidence type="ECO:0000256" key="4">
    <source>
        <dbReference type="ARBA" id="ARBA00022527"/>
    </source>
</evidence>
<dbReference type="PROSITE" id="PS50222">
    <property type="entry name" value="EF_HAND_2"/>
    <property type="match status" value="2"/>
</dbReference>
<keyword evidence="4" id="KW-0723">Serine/threonine-protein kinase</keyword>
<comment type="caution">
    <text evidence="18">The sequence shown here is derived from an EMBL/GenBank/DDBJ whole genome shotgun (WGS) entry which is preliminary data.</text>
</comment>
<dbReference type="FunFam" id="1.10.510.10:FF:000571">
    <property type="entry name" value="Maternal embryonic leucine zipper kinase"/>
    <property type="match status" value="1"/>
</dbReference>
<evidence type="ECO:0000256" key="12">
    <source>
        <dbReference type="ARBA" id="ARBA00024334"/>
    </source>
</evidence>
<evidence type="ECO:0000256" key="14">
    <source>
        <dbReference type="ARBA" id="ARBA00048679"/>
    </source>
</evidence>
<dbReference type="SUPFAM" id="SSF56112">
    <property type="entry name" value="Protein kinase-like (PK-like)"/>
    <property type="match status" value="1"/>
</dbReference>
<dbReference type="InterPro" id="IPR000719">
    <property type="entry name" value="Prot_kinase_dom"/>
</dbReference>
<name>A0AAU9IZP4_9CILI</name>
<keyword evidence="7" id="KW-0677">Repeat</keyword>
<proteinExistence type="inferred from homology"/>
<keyword evidence="10" id="KW-0106">Calcium</keyword>
<comment type="similarity">
    <text evidence="12">Belongs to the protein kinase superfamily. Ser/Thr protein kinase family. CDPK subfamily.</text>
</comment>
<evidence type="ECO:0000313" key="18">
    <source>
        <dbReference type="EMBL" id="CAG9320045.1"/>
    </source>
</evidence>
<dbReference type="GO" id="GO:0004674">
    <property type="term" value="F:protein serine/threonine kinase activity"/>
    <property type="evidence" value="ECO:0007669"/>
    <property type="project" value="UniProtKB-KW"/>
</dbReference>
<keyword evidence="6" id="KW-0479">Metal-binding</keyword>
<dbReference type="SUPFAM" id="SSF47473">
    <property type="entry name" value="EF-hand"/>
    <property type="match status" value="1"/>
</dbReference>
<dbReference type="Gene3D" id="1.10.238.10">
    <property type="entry name" value="EF-hand"/>
    <property type="match status" value="2"/>
</dbReference>
<evidence type="ECO:0000256" key="11">
    <source>
        <dbReference type="ARBA" id="ARBA00022840"/>
    </source>
</evidence>
<keyword evidence="9" id="KW-0418">Kinase</keyword>
<evidence type="ECO:0000259" key="16">
    <source>
        <dbReference type="PROSITE" id="PS50011"/>
    </source>
</evidence>
<dbReference type="Proteomes" id="UP001162131">
    <property type="component" value="Unassembled WGS sequence"/>
</dbReference>
<accession>A0AAU9IZP4</accession>
<keyword evidence="11 15" id="KW-0067">ATP-binding</keyword>
<evidence type="ECO:0000256" key="7">
    <source>
        <dbReference type="ARBA" id="ARBA00022737"/>
    </source>
</evidence>